<evidence type="ECO:0000256" key="4">
    <source>
        <dbReference type="ARBA" id="ARBA00022519"/>
    </source>
</evidence>
<feature type="transmembrane region" description="Helical" evidence="9">
    <location>
        <begin position="159"/>
        <end position="181"/>
    </location>
</feature>
<evidence type="ECO:0000256" key="3">
    <source>
        <dbReference type="ARBA" id="ARBA00022475"/>
    </source>
</evidence>
<dbReference type="GO" id="GO:0022857">
    <property type="term" value="F:transmembrane transporter activity"/>
    <property type="evidence" value="ECO:0007669"/>
    <property type="project" value="UniProtKB-UniRule"/>
</dbReference>
<reference evidence="11 12" key="1">
    <citation type="submission" date="2015-03" db="EMBL/GenBank/DDBJ databases">
        <title>Genome sequence of Kiloniella sp. P1-1, isolated from the gut microflora of Pacific white shrimp, Penaeus vannamei.</title>
        <authorList>
            <person name="Shao Z."/>
            <person name="Wang L."/>
            <person name="Li X."/>
        </authorList>
    </citation>
    <scope>NUCLEOTIDE SEQUENCE [LARGE SCALE GENOMIC DNA]</scope>
    <source>
        <strain evidence="11 12">P1-1</strain>
    </source>
</reference>
<keyword evidence="5 9" id="KW-0812">Transmembrane</keyword>
<keyword evidence="3" id="KW-1003">Cell membrane</keyword>
<organism evidence="11 12">
    <name type="scientific">Kiloniella litopenaei</name>
    <dbReference type="NCBI Taxonomy" id="1549748"/>
    <lineage>
        <taxon>Bacteria</taxon>
        <taxon>Pseudomonadati</taxon>
        <taxon>Pseudomonadota</taxon>
        <taxon>Alphaproteobacteria</taxon>
        <taxon>Rhodospirillales</taxon>
        <taxon>Kiloniellaceae</taxon>
        <taxon>Kiloniella</taxon>
    </lineage>
</organism>
<dbReference type="Pfam" id="PF04290">
    <property type="entry name" value="DctQ"/>
    <property type="match status" value="1"/>
</dbReference>
<comment type="caution">
    <text evidence="11">The sequence shown here is derived from an EMBL/GenBank/DDBJ whole genome shotgun (WGS) entry which is preliminary data.</text>
</comment>
<dbReference type="Proteomes" id="UP000034491">
    <property type="component" value="Unassembled WGS sequence"/>
</dbReference>
<keyword evidence="12" id="KW-1185">Reference proteome</keyword>
<protein>
    <recommendedName>
        <fullName evidence="9">TRAP transporter small permease protein</fullName>
    </recommendedName>
</protein>
<dbReference type="InterPro" id="IPR007387">
    <property type="entry name" value="TRAP_DctQ"/>
</dbReference>
<keyword evidence="6 9" id="KW-1133">Transmembrane helix</keyword>
<keyword evidence="4 9" id="KW-0997">Cell inner membrane</keyword>
<evidence type="ECO:0000256" key="8">
    <source>
        <dbReference type="ARBA" id="ARBA00038436"/>
    </source>
</evidence>
<comment type="subunit">
    <text evidence="9">The complex comprises the extracytoplasmic solute receptor protein and the two transmembrane proteins.</text>
</comment>
<evidence type="ECO:0000313" key="11">
    <source>
        <dbReference type="EMBL" id="KKJ78794.1"/>
    </source>
</evidence>
<evidence type="ECO:0000256" key="1">
    <source>
        <dbReference type="ARBA" id="ARBA00004429"/>
    </source>
</evidence>
<evidence type="ECO:0000256" key="6">
    <source>
        <dbReference type="ARBA" id="ARBA00022989"/>
    </source>
</evidence>
<evidence type="ECO:0000256" key="7">
    <source>
        <dbReference type="ARBA" id="ARBA00023136"/>
    </source>
</evidence>
<comment type="similarity">
    <text evidence="8 9">Belongs to the TRAP transporter small permease family.</text>
</comment>
<dbReference type="OrthoDB" id="4250245at2"/>
<sequence>MTDQKKDHPLDQLEALEKETVPLESGRFGSLINKLGSVFAFGFVLSMAILIYEIVLRHLFDAPTLWAHETTTFLCAVGFIFGGLFSASHNKHIRVVIIYDYVGPKVKRCLDIGIYITCAISTAFFSYAAWLLVKRAIFTPGGELRFETSGSAWNPPIPALLKMFLLAVLIVMTVQFIIFAVSHIRNKPTPKDA</sequence>
<dbReference type="STRING" id="1549748.WH95_01640"/>
<dbReference type="GO" id="GO:0005886">
    <property type="term" value="C:plasma membrane"/>
    <property type="evidence" value="ECO:0007669"/>
    <property type="project" value="UniProtKB-SubCell"/>
</dbReference>
<feature type="transmembrane region" description="Helical" evidence="9">
    <location>
        <begin position="35"/>
        <end position="54"/>
    </location>
</feature>
<comment type="function">
    <text evidence="9">Part of the tripartite ATP-independent periplasmic (TRAP) transport system.</text>
</comment>
<accession>A0A0M2RED2</accession>
<evidence type="ECO:0000256" key="9">
    <source>
        <dbReference type="RuleBase" id="RU369079"/>
    </source>
</evidence>
<keyword evidence="7 9" id="KW-0472">Membrane</keyword>
<dbReference type="EMBL" id="LANI01000001">
    <property type="protein sequence ID" value="KKJ78794.1"/>
    <property type="molecule type" value="Genomic_DNA"/>
</dbReference>
<comment type="subcellular location">
    <subcellularLocation>
        <location evidence="1 9">Cell inner membrane</location>
        <topology evidence="1 9">Multi-pass membrane protein</topology>
    </subcellularLocation>
</comment>
<keyword evidence="2 9" id="KW-0813">Transport</keyword>
<feature type="transmembrane region" description="Helical" evidence="9">
    <location>
        <begin position="109"/>
        <end position="133"/>
    </location>
</feature>
<evidence type="ECO:0000259" key="10">
    <source>
        <dbReference type="Pfam" id="PF04290"/>
    </source>
</evidence>
<evidence type="ECO:0000256" key="2">
    <source>
        <dbReference type="ARBA" id="ARBA00022448"/>
    </source>
</evidence>
<proteinExistence type="inferred from homology"/>
<dbReference type="InterPro" id="IPR055348">
    <property type="entry name" value="DctQ"/>
</dbReference>
<feature type="transmembrane region" description="Helical" evidence="9">
    <location>
        <begin position="66"/>
        <end position="88"/>
    </location>
</feature>
<dbReference type="PANTHER" id="PTHR35011">
    <property type="entry name" value="2,3-DIKETO-L-GULONATE TRAP TRANSPORTER SMALL PERMEASE PROTEIN YIAM"/>
    <property type="match status" value="1"/>
</dbReference>
<feature type="domain" description="Tripartite ATP-independent periplasmic transporters DctQ component" evidence="10">
    <location>
        <begin position="47"/>
        <end position="171"/>
    </location>
</feature>
<evidence type="ECO:0000256" key="5">
    <source>
        <dbReference type="ARBA" id="ARBA00022692"/>
    </source>
</evidence>
<dbReference type="AlphaFoldDB" id="A0A0M2RED2"/>
<evidence type="ECO:0000313" key="12">
    <source>
        <dbReference type="Proteomes" id="UP000034491"/>
    </source>
</evidence>
<name>A0A0M2RED2_9PROT</name>
<dbReference type="RefSeq" id="WP_046502032.1">
    <property type="nucleotide sequence ID" value="NZ_LANI01000001.1"/>
</dbReference>
<gene>
    <name evidence="11" type="ORF">WH95_01640</name>
</gene>